<dbReference type="RefSeq" id="WP_124177922.1">
    <property type="nucleotide sequence ID" value="NZ_REFY01000003.1"/>
</dbReference>
<dbReference type="Pfam" id="PF23922">
    <property type="entry name" value="DUF7261"/>
    <property type="match status" value="1"/>
</dbReference>
<comment type="caution">
    <text evidence="2">The sequence shown here is derived from an EMBL/GenBank/DDBJ whole genome shotgun (WGS) entry which is preliminary data.</text>
</comment>
<proteinExistence type="predicted"/>
<evidence type="ECO:0000313" key="3">
    <source>
        <dbReference type="Proteomes" id="UP000273828"/>
    </source>
</evidence>
<dbReference type="AlphaFoldDB" id="A0A3N6LLR7"/>
<protein>
    <submittedName>
        <fullName evidence="2">Uncharacterized protein</fullName>
    </submittedName>
</protein>
<name>A0A3N6LLR7_9EURY</name>
<evidence type="ECO:0000256" key="1">
    <source>
        <dbReference type="SAM" id="MobiDB-lite"/>
    </source>
</evidence>
<keyword evidence="3" id="KW-1185">Reference proteome</keyword>
<dbReference type="InterPro" id="IPR055685">
    <property type="entry name" value="DUF7261"/>
</dbReference>
<organism evidence="2 3">
    <name type="scientific">Natrarchaeobius halalkaliphilus</name>
    <dbReference type="NCBI Taxonomy" id="1679091"/>
    <lineage>
        <taxon>Archaea</taxon>
        <taxon>Methanobacteriati</taxon>
        <taxon>Methanobacteriota</taxon>
        <taxon>Stenosarchaea group</taxon>
        <taxon>Halobacteria</taxon>
        <taxon>Halobacteriales</taxon>
        <taxon>Natrialbaceae</taxon>
        <taxon>Natrarchaeobius</taxon>
    </lineage>
</organism>
<sequence length="320" mass="34424">MADVRGRDAPRRDEDGSVHRGQLLLVMGVMIALTLVFLAVLLNSVIYAENLGTRGSDIGGNDAVQFESAVQDAGEGFVTATNRDADSQDHDPLVSEFDESIADWDDLSRSHLVRDGHYASLSFDRTPSSPSNGSQIRQSESGSFQNANDESAWAVVENADVRNYSMTIHDVSDDFLLSVSTADGEWNLTVGDGSETTVTTERDGNVIADCTVHDEPFEIDFVAGTVDGDYCNGEPVTFAGDLEAPYGTIEYANASAVEGTYTLTVNSTDPLSSNSFNQPGEDEPVAVAGIYAADVSLMYETERIEYESTVTAAPNTHYGR</sequence>
<evidence type="ECO:0000313" key="2">
    <source>
        <dbReference type="EMBL" id="RQG89838.1"/>
    </source>
</evidence>
<gene>
    <name evidence="2" type="ORF">EA462_07415</name>
</gene>
<dbReference type="Proteomes" id="UP000273828">
    <property type="component" value="Unassembled WGS sequence"/>
</dbReference>
<dbReference type="OrthoDB" id="238714at2157"/>
<feature type="region of interest" description="Disordered" evidence="1">
    <location>
        <begin position="123"/>
        <end position="146"/>
    </location>
</feature>
<reference evidence="2 3" key="1">
    <citation type="submission" date="2018-10" db="EMBL/GenBank/DDBJ databases">
        <title>Natrarchaeobius chitinivorans gen. nov., sp. nov., and Natrarchaeobius haloalkaliphilus sp. nov., alkaliphilic, chitin-utilizing haloarchaea from hypersaline alkaline lakes.</title>
        <authorList>
            <person name="Sorokin D.Y."/>
            <person name="Elcheninov A.G."/>
            <person name="Kostrikina N.A."/>
            <person name="Bale N.J."/>
            <person name="Sinninghe Damste J.S."/>
            <person name="Khijniak T.V."/>
            <person name="Kublanov I.V."/>
            <person name="Toshchakov S.V."/>
        </authorList>
    </citation>
    <scope>NUCLEOTIDE SEQUENCE [LARGE SCALE GENOMIC DNA]</scope>
    <source>
        <strain evidence="2 3">AArcht-Sl</strain>
    </source>
</reference>
<dbReference type="EMBL" id="REFY01000003">
    <property type="protein sequence ID" value="RQG89838.1"/>
    <property type="molecule type" value="Genomic_DNA"/>
</dbReference>
<accession>A0A3N6LLR7</accession>